<evidence type="ECO:0000313" key="6">
    <source>
        <dbReference type="EMBL" id="MBB4011922.1"/>
    </source>
</evidence>
<dbReference type="InterPro" id="IPR008622">
    <property type="entry name" value="FliT"/>
</dbReference>
<comment type="subcellular location">
    <subcellularLocation>
        <location evidence="1">Cytoplasm</location>
        <location evidence="1">Cytosol</location>
    </subcellularLocation>
</comment>
<sequence>MTTLALYEKMSGLSAQMAEAARANDWDQVTALEGEITRLRKDLQVQDPVERPAAALSDAERRRKAELIKRILADDREVRRHTEPWLDSVKMMLGGTSRGRAVRAAYSAVAD</sequence>
<accession>A0A840BJY5</accession>
<comment type="caution">
    <text evidence="6">The sequence shown here is derived from an EMBL/GenBank/DDBJ whole genome shotgun (WGS) entry which is preliminary data.</text>
</comment>
<keyword evidence="6" id="KW-0282">Flagellum</keyword>
<keyword evidence="2" id="KW-0963">Cytoplasm</keyword>
<keyword evidence="3" id="KW-1005">Bacterial flagellum biogenesis</keyword>
<gene>
    <name evidence="6" type="ORF">GGR36_001230</name>
</gene>
<dbReference type="Proteomes" id="UP000561045">
    <property type="component" value="Unassembled WGS sequence"/>
</dbReference>
<organism evidence="6 7">
    <name type="scientific">Niveibacterium umoris</name>
    <dbReference type="NCBI Taxonomy" id="1193620"/>
    <lineage>
        <taxon>Bacteria</taxon>
        <taxon>Pseudomonadati</taxon>
        <taxon>Pseudomonadota</taxon>
        <taxon>Betaproteobacteria</taxon>
        <taxon>Rhodocyclales</taxon>
        <taxon>Rhodocyclaceae</taxon>
        <taxon>Niveibacterium</taxon>
    </lineage>
</organism>
<evidence type="ECO:0000256" key="3">
    <source>
        <dbReference type="ARBA" id="ARBA00022795"/>
    </source>
</evidence>
<evidence type="ECO:0000256" key="5">
    <source>
        <dbReference type="ARBA" id="ARBA00093797"/>
    </source>
</evidence>
<dbReference type="EMBL" id="JACIET010000001">
    <property type="protein sequence ID" value="MBB4011922.1"/>
    <property type="molecule type" value="Genomic_DNA"/>
</dbReference>
<evidence type="ECO:0000256" key="1">
    <source>
        <dbReference type="ARBA" id="ARBA00004514"/>
    </source>
</evidence>
<evidence type="ECO:0000256" key="4">
    <source>
        <dbReference type="ARBA" id="ARBA00023186"/>
    </source>
</evidence>
<name>A0A840BJY5_9RHOO</name>
<keyword evidence="7" id="KW-1185">Reference proteome</keyword>
<dbReference type="AlphaFoldDB" id="A0A840BJY5"/>
<keyword evidence="6" id="KW-0969">Cilium</keyword>
<protein>
    <recommendedName>
        <fullName evidence="5">Flagellar protein FliT</fullName>
    </recommendedName>
</protein>
<dbReference type="RefSeq" id="WP_338086632.1">
    <property type="nucleotide sequence ID" value="NZ_BAABLE010000011.1"/>
</dbReference>
<dbReference type="Pfam" id="PF05400">
    <property type="entry name" value="FliT"/>
    <property type="match status" value="1"/>
</dbReference>
<keyword evidence="6" id="KW-0966">Cell projection</keyword>
<evidence type="ECO:0000256" key="2">
    <source>
        <dbReference type="ARBA" id="ARBA00022490"/>
    </source>
</evidence>
<dbReference type="Gene3D" id="1.20.58.380">
    <property type="entry name" value="Flagellar protein flit"/>
    <property type="match status" value="1"/>
</dbReference>
<dbReference type="GO" id="GO:0044781">
    <property type="term" value="P:bacterial-type flagellum organization"/>
    <property type="evidence" value="ECO:0007669"/>
    <property type="project" value="UniProtKB-KW"/>
</dbReference>
<keyword evidence="4" id="KW-0143">Chaperone</keyword>
<reference evidence="6 7" key="1">
    <citation type="submission" date="2020-08" db="EMBL/GenBank/DDBJ databases">
        <title>Genomic Encyclopedia of Type Strains, Phase IV (KMG-IV): sequencing the most valuable type-strain genomes for metagenomic binning, comparative biology and taxonomic classification.</title>
        <authorList>
            <person name="Goeker M."/>
        </authorList>
    </citation>
    <scope>NUCLEOTIDE SEQUENCE [LARGE SCALE GENOMIC DNA]</scope>
    <source>
        <strain evidence="6 7">DSM 106739</strain>
    </source>
</reference>
<proteinExistence type="predicted"/>
<evidence type="ECO:0000313" key="7">
    <source>
        <dbReference type="Proteomes" id="UP000561045"/>
    </source>
</evidence>